<dbReference type="AlphaFoldDB" id="A0A109J5S3"/>
<evidence type="ECO:0000313" key="4">
    <source>
        <dbReference type="EMBL" id="KWV42867.1"/>
    </source>
</evidence>
<dbReference type="PANTHER" id="PTHR33755">
    <property type="entry name" value="TOXIN PARE1-RELATED"/>
    <property type="match status" value="1"/>
</dbReference>
<reference evidence="4 5" key="1">
    <citation type="submission" date="2015-11" db="EMBL/GenBank/DDBJ databases">
        <title>Draft Genome Sequence of the Strain BR 10423 (Rhizobium sp.) isolated from nodules of Mimosa pudica.</title>
        <authorList>
            <person name="Barauna A.C."/>
            <person name="Zilli J.E."/>
            <person name="Simoes-Araujo J.L."/>
            <person name="Reis V.M."/>
            <person name="James E.K."/>
            <person name="Reis F.B.Jr."/>
            <person name="Rouws L.F."/>
            <person name="Passos S.R."/>
            <person name="Gois S.R."/>
        </authorList>
    </citation>
    <scope>NUCLEOTIDE SEQUENCE [LARGE SCALE GENOMIC DNA]</scope>
    <source>
        <strain evidence="4 5">BR10423</strain>
    </source>
</reference>
<dbReference type="Proteomes" id="UP000068164">
    <property type="component" value="Unassembled WGS sequence"/>
</dbReference>
<dbReference type="RefSeq" id="WP_062374544.1">
    <property type="nucleotide sequence ID" value="NZ_LNCD01000132.1"/>
</dbReference>
<dbReference type="InterPro" id="IPR007712">
    <property type="entry name" value="RelE/ParE_toxin"/>
</dbReference>
<dbReference type="InterPro" id="IPR035093">
    <property type="entry name" value="RelE/ParE_toxin_dom_sf"/>
</dbReference>
<evidence type="ECO:0000313" key="5">
    <source>
        <dbReference type="Proteomes" id="UP000068164"/>
    </source>
</evidence>
<comment type="similarity">
    <text evidence="1">Belongs to the RelE toxin family.</text>
</comment>
<evidence type="ECO:0000256" key="1">
    <source>
        <dbReference type="ARBA" id="ARBA00006226"/>
    </source>
</evidence>
<dbReference type="Gene3D" id="3.30.2310.20">
    <property type="entry name" value="RelE-like"/>
    <property type="match status" value="1"/>
</dbReference>
<comment type="caution">
    <text evidence="4">The sequence shown here is derived from an EMBL/GenBank/DDBJ whole genome shotgun (WGS) entry which is preliminary data.</text>
</comment>
<organism evidence="4 5">
    <name type="scientific">Rhizobium altiplani</name>
    <dbReference type="NCBI Taxonomy" id="1864509"/>
    <lineage>
        <taxon>Bacteria</taxon>
        <taxon>Pseudomonadati</taxon>
        <taxon>Pseudomonadota</taxon>
        <taxon>Alphaproteobacteria</taxon>
        <taxon>Hyphomicrobiales</taxon>
        <taxon>Rhizobiaceae</taxon>
        <taxon>Rhizobium/Agrobacterium group</taxon>
        <taxon>Rhizobium</taxon>
    </lineage>
</organism>
<evidence type="ECO:0000256" key="3">
    <source>
        <dbReference type="SAM" id="MobiDB-lite"/>
    </source>
</evidence>
<sequence length="112" mass="13084">MKVTLSPKAREYVRREAKYLKSGSPRAAQQFADDIKRLRQGLSRFPEMGKFNDEIPVPGVLRFVMGPYLLDYEILDDEISIFAIRHGRERPPRVEIDDDFDLEQPSTDPRFK</sequence>
<evidence type="ECO:0000256" key="2">
    <source>
        <dbReference type="ARBA" id="ARBA00022649"/>
    </source>
</evidence>
<dbReference type="InterPro" id="IPR051803">
    <property type="entry name" value="TA_system_RelE-like_toxin"/>
</dbReference>
<accession>A0A109J5S3</accession>
<feature type="region of interest" description="Disordered" evidence="3">
    <location>
        <begin position="93"/>
        <end position="112"/>
    </location>
</feature>
<protein>
    <submittedName>
        <fullName evidence="4">Plasmid stabilization protein ParE</fullName>
    </submittedName>
</protein>
<dbReference type="Pfam" id="PF05016">
    <property type="entry name" value="ParE_toxin"/>
    <property type="match status" value="1"/>
</dbReference>
<keyword evidence="5" id="KW-1185">Reference proteome</keyword>
<dbReference type="PANTHER" id="PTHR33755:SF7">
    <property type="entry name" value="TOXIN MODULE OF TOXIN-ANTITOXIN SYSTEM RELE_STBE FAMILY"/>
    <property type="match status" value="1"/>
</dbReference>
<dbReference type="OrthoDB" id="8302885at2"/>
<name>A0A109J5S3_9HYPH</name>
<dbReference type="EMBL" id="LNCD01000132">
    <property type="protein sequence ID" value="KWV42867.1"/>
    <property type="molecule type" value="Genomic_DNA"/>
</dbReference>
<gene>
    <name evidence="4" type="ORF">AS026_20275</name>
</gene>
<keyword evidence="2" id="KW-1277">Toxin-antitoxin system</keyword>
<proteinExistence type="inferred from homology"/>